<comment type="similarity">
    <text evidence="2">Belongs to the binding-protein-dependent transport system permease family. FecCD subfamily.</text>
</comment>
<keyword evidence="6 8" id="KW-1133">Transmembrane helix</keyword>
<dbReference type="PANTHER" id="PTHR30472:SF25">
    <property type="entry name" value="ABC TRANSPORTER PERMEASE PROTEIN MJ0876-RELATED"/>
    <property type="match status" value="1"/>
</dbReference>
<evidence type="ECO:0000313" key="9">
    <source>
        <dbReference type="EMBL" id="NIH55420.1"/>
    </source>
</evidence>
<evidence type="ECO:0000313" key="10">
    <source>
        <dbReference type="Proteomes" id="UP000749311"/>
    </source>
</evidence>
<dbReference type="Pfam" id="PF01032">
    <property type="entry name" value="FecCD"/>
    <property type="match status" value="1"/>
</dbReference>
<reference evidence="9 10" key="1">
    <citation type="submission" date="2020-02" db="EMBL/GenBank/DDBJ databases">
        <title>Sequencing the genomes of 1000 actinobacteria strains.</title>
        <authorList>
            <person name="Klenk H.-P."/>
        </authorList>
    </citation>
    <scope>NUCLEOTIDE SEQUENCE [LARGE SCALE GENOMIC DNA]</scope>
    <source>
        <strain evidence="9 10">DSM 19609</strain>
    </source>
</reference>
<evidence type="ECO:0000256" key="6">
    <source>
        <dbReference type="ARBA" id="ARBA00022989"/>
    </source>
</evidence>
<feature type="transmembrane region" description="Helical" evidence="8">
    <location>
        <begin position="325"/>
        <end position="346"/>
    </location>
</feature>
<evidence type="ECO:0000256" key="4">
    <source>
        <dbReference type="ARBA" id="ARBA00022475"/>
    </source>
</evidence>
<dbReference type="RefSeq" id="WP_208390375.1">
    <property type="nucleotide sequence ID" value="NZ_BAAAOO010000018.1"/>
</dbReference>
<evidence type="ECO:0000256" key="3">
    <source>
        <dbReference type="ARBA" id="ARBA00022448"/>
    </source>
</evidence>
<keyword evidence="3" id="KW-0813">Transport</keyword>
<evidence type="ECO:0000256" key="8">
    <source>
        <dbReference type="SAM" id="Phobius"/>
    </source>
</evidence>
<organism evidence="9 10">
    <name type="scientific">Brooklawnia cerclae</name>
    <dbReference type="NCBI Taxonomy" id="349934"/>
    <lineage>
        <taxon>Bacteria</taxon>
        <taxon>Bacillati</taxon>
        <taxon>Actinomycetota</taxon>
        <taxon>Actinomycetes</taxon>
        <taxon>Propionibacteriales</taxon>
        <taxon>Propionibacteriaceae</taxon>
        <taxon>Brooklawnia</taxon>
    </lineage>
</organism>
<keyword evidence="10" id="KW-1185">Reference proteome</keyword>
<proteinExistence type="inferred from homology"/>
<evidence type="ECO:0000256" key="2">
    <source>
        <dbReference type="ARBA" id="ARBA00007935"/>
    </source>
</evidence>
<feature type="transmembrane region" description="Helical" evidence="8">
    <location>
        <begin position="135"/>
        <end position="155"/>
    </location>
</feature>
<feature type="transmembrane region" description="Helical" evidence="8">
    <location>
        <begin position="80"/>
        <end position="97"/>
    </location>
</feature>
<dbReference type="PANTHER" id="PTHR30472">
    <property type="entry name" value="FERRIC ENTEROBACTIN TRANSPORT SYSTEM PERMEASE PROTEIN"/>
    <property type="match status" value="1"/>
</dbReference>
<dbReference type="CDD" id="cd06550">
    <property type="entry name" value="TM_ABC_iron-siderophores_like"/>
    <property type="match status" value="1"/>
</dbReference>
<feature type="transmembrane region" description="Helical" evidence="8">
    <location>
        <begin position="217"/>
        <end position="238"/>
    </location>
</feature>
<keyword evidence="4" id="KW-1003">Cell membrane</keyword>
<gene>
    <name evidence="9" type="ORF">FB473_000065</name>
</gene>
<comment type="caution">
    <text evidence="9">The sequence shown here is derived from an EMBL/GenBank/DDBJ whole genome shotgun (WGS) entry which is preliminary data.</text>
</comment>
<comment type="subcellular location">
    <subcellularLocation>
        <location evidence="1">Cell membrane</location>
        <topology evidence="1">Multi-pass membrane protein</topology>
    </subcellularLocation>
</comment>
<dbReference type="SUPFAM" id="SSF81345">
    <property type="entry name" value="ABC transporter involved in vitamin B12 uptake, BtuC"/>
    <property type="match status" value="1"/>
</dbReference>
<feature type="transmembrane region" description="Helical" evidence="8">
    <location>
        <begin position="109"/>
        <end position="129"/>
    </location>
</feature>
<dbReference type="EMBL" id="JAAMOZ010000001">
    <property type="protein sequence ID" value="NIH55420.1"/>
    <property type="molecule type" value="Genomic_DNA"/>
</dbReference>
<keyword evidence="5 8" id="KW-0812">Transmembrane</keyword>
<evidence type="ECO:0000256" key="7">
    <source>
        <dbReference type="ARBA" id="ARBA00023136"/>
    </source>
</evidence>
<evidence type="ECO:0000256" key="5">
    <source>
        <dbReference type="ARBA" id="ARBA00022692"/>
    </source>
</evidence>
<feature type="transmembrane region" description="Helical" evidence="8">
    <location>
        <begin position="167"/>
        <end position="187"/>
    </location>
</feature>
<feature type="transmembrane region" description="Helical" evidence="8">
    <location>
        <begin position="259"/>
        <end position="287"/>
    </location>
</feature>
<accession>A0ABX0SBL7</accession>
<evidence type="ECO:0000256" key="1">
    <source>
        <dbReference type="ARBA" id="ARBA00004651"/>
    </source>
</evidence>
<dbReference type="InterPro" id="IPR037294">
    <property type="entry name" value="ABC_BtuC-like"/>
</dbReference>
<dbReference type="InterPro" id="IPR000522">
    <property type="entry name" value="ABC_transptr_permease_BtuC"/>
</dbReference>
<sequence>MNISTVMDASRAAPVRRVLVLPILAVALVVAAAVGIAAGNVGIPVADVASILAQSLGLHGGADHTLRDVVVVTQIRTPRVVIAALVGASLGVAGAAMQGVFRNPLAEPGVVGVSSGGALGAVIALSSGLTAFGSWVLPVFAFTGSALTIGLVFGIQGISRRNGTATLLLVGIALNALLGAVISVLVATADNDDQLRGIVFWLQGGLDARTWEHVRMVVVPLLVGLVAITAFSRDLNVFGLGDDQARSAGVDVARTRTVILLLAALLIGVSVAVSGTISFVGVVVPHAVRLVIGPDHRTLMPASALGGATFLVLADLIARTAFEPVVLQVGVVTALVGAPVLLYFIVRSPQASR</sequence>
<dbReference type="Gene3D" id="1.10.3470.10">
    <property type="entry name" value="ABC transporter involved in vitamin B12 uptake, BtuC"/>
    <property type="match status" value="1"/>
</dbReference>
<name>A0ABX0SBL7_9ACTN</name>
<protein>
    <submittedName>
        <fullName evidence="9">Iron complex transport system permease protein</fullName>
    </submittedName>
</protein>
<dbReference type="Proteomes" id="UP000749311">
    <property type="component" value="Unassembled WGS sequence"/>
</dbReference>
<keyword evidence="7 8" id="KW-0472">Membrane</keyword>